<feature type="domain" description="F5/8 type C" evidence="2">
    <location>
        <begin position="782"/>
        <end position="926"/>
    </location>
</feature>
<dbReference type="PROSITE" id="PS50093">
    <property type="entry name" value="PKD"/>
    <property type="match status" value="1"/>
</dbReference>
<dbReference type="Pfam" id="PF00754">
    <property type="entry name" value="F5_F8_type_C"/>
    <property type="match status" value="1"/>
</dbReference>
<dbReference type="Pfam" id="PF21910">
    <property type="entry name" value="GH85_C"/>
    <property type="match status" value="1"/>
</dbReference>
<feature type="domain" description="PKD" evidence="3">
    <location>
        <begin position="702"/>
        <end position="788"/>
    </location>
</feature>
<dbReference type="InterPro" id="IPR022409">
    <property type="entry name" value="PKD/Chitinase_dom"/>
</dbReference>
<dbReference type="InterPro" id="IPR054110">
    <property type="entry name" value="EndoD-like_D2"/>
</dbReference>
<name>A0ABS8YGK6_9BACL</name>
<feature type="chain" id="PRO_5045522931" evidence="1">
    <location>
        <begin position="41"/>
        <end position="927"/>
    </location>
</feature>
<dbReference type="PROSITE" id="PS50022">
    <property type="entry name" value="FA58C_3"/>
    <property type="match status" value="1"/>
</dbReference>
<dbReference type="PANTHER" id="PTHR13246">
    <property type="entry name" value="ENDO BETA N-ACETYLGLUCOSAMINIDASE"/>
    <property type="match status" value="1"/>
</dbReference>
<evidence type="ECO:0000313" key="4">
    <source>
        <dbReference type="EMBL" id="MCE5170921.1"/>
    </source>
</evidence>
<dbReference type="Gene3D" id="3.20.20.80">
    <property type="entry name" value="Glycosidases"/>
    <property type="match status" value="1"/>
</dbReference>
<proteinExistence type="predicted"/>
<dbReference type="Gene3D" id="2.60.120.260">
    <property type="entry name" value="Galactose-binding domain-like"/>
    <property type="match status" value="2"/>
</dbReference>
<dbReference type="InterPro" id="IPR005201">
    <property type="entry name" value="TIM_ENGase"/>
</dbReference>
<dbReference type="Pfam" id="PF03644">
    <property type="entry name" value="Glyco_hydro_85"/>
    <property type="match status" value="1"/>
</dbReference>
<protein>
    <submittedName>
        <fullName evidence="4">Discoidin domain-containing protein</fullName>
    </submittedName>
</protein>
<evidence type="ECO:0000256" key="1">
    <source>
        <dbReference type="SAM" id="SignalP"/>
    </source>
</evidence>
<dbReference type="InterPro" id="IPR000601">
    <property type="entry name" value="PKD_dom"/>
</dbReference>
<gene>
    <name evidence="4" type="ORF">LQV63_16575</name>
</gene>
<dbReference type="InterPro" id="IPR008979">
    <property type="entry name" value="Galactose-bd-like_sf"/>
</dbReference>
<evidence type="ECO:0000313" key="5">
    <source>
        <dbReference type="Proteomes" id="UP001199916"/>
    </source>
</evidence>
<dbReference type="InterPro" id="IPR032979">
    <property type="entry name" value="ENGase"/>
</dbReference>
<dbReference type="InterPro" id="IPR000421">
    <property type="entry name" value="FA58C"/>
</dbReference>
<dbReference type="SMART" id="SM00089">
    <property type="entry name" value="PKD"/>
    <property type="match status" value="1"/>
</dbReference>
<dbReference type="RefSeq" id="WP_233697538.1">
    <property type="nucleotide sequence ID" value="NZ_JAJNBZ010000013.1"/>
</dbReference>
<keyword evidence="1" id="KW-0732">Signal</keyword>
<dbReference type="EMBL" id="JAJNBZ010000013">
    <property type="protein sequence ID" value="MCE5170921.1"/>
    <property type="molecule type" value="Genomic_DNA"/>
</dbReference>
<reference evidence="4 5" key="1">
    <citation type="submission" date="2021-11" db="EMBL/GenBank/DDBJ databases">
        <title>Draft genome sequence of Paenibacillus profundus YoMME, a new Gram-positive bacteria with exoelectrogenic properties.</title>
        <authorList>
            <person name="Hubenova Y."/>
            <person name="Hubenova E."/>
            <person name="Manasiev Y."/>
            <person name="Peykov S."/>
            <person name="Mitov M."/>
        </authorList>
    </citation>
    <scope>NUCLEOTIDE SEQUENCE [LARGE SCALE GENOMIC DNA]</scope>
    <source>
        <strain evidence="4 5">YoMME</strain>
    </source>
</reference>
<feature type="signal peptide" evidence="1">
    <location>
        <begin position="1"/>
        <end position="40"/>
    </location>
</feature>
<dbReference type="Gene3D" id="2.60.40.10">
    <property type="entry name" value="Immunoglobulins"/>
    <property type="match status" value="2"/>
</dbReference>
<accession>A0ABS8YGK6</accession>
<dbReference type="CDD" id="cd06547">
    <property type="entry name" value="GH85_ENGase"/>
    <property type="match status" value="1"/>
</dbReference>
<keyword evidence="5" id="KW-1185">Reference proteome</keyword>
<dbReference type="InterPro" id="IPR013783">
    <property type="entry name" value="Ig-like_fold"/>
</dbReference>
<dbReference type="SUPFAM" id="SSF49785">
    <property type="entry name" value="Galactose-binding domain-like"/>
    <property type="match status" value="1"/>
</dbReference>
<dbReference type="SUPFAM" id="SSF49299">
    <property type="entry name" value="PKD domain"/>
    <property type="match status" value="1"/>
</dbReference>
<dbReference type="Pfam" id="PF00801">
    <property type="entry name" value="PKD"/>
    <property type="match status" value="1"/>
</dbReference>
<dbReference type="CDD" id="cd00146">
    <property type="entry name" value="PKD"/>
    <property type="match status" value="1"/>
</dbReference>
<comment type="caution">
    <text evidence="4">The sequence shown here is derived from an EMBL/GenBank/DDBJ whole genome shotgun (WGS) entry which is preliminary data.</text>
</comment>
<evidence type="ECO:0000259" key="3">
    <source>
        <dbReference type="PROSITE" id="PS50093"/>
    </source>
</evidence>
<organism evidence="4 5">
    <name type="scientific">Paenibacillus profundus</name>
    <dbReference type="NCBI Taxonomy" id="1173085"/>
    <lineage>
        <taxon>Bacteria</taxon>
        <taxon>Bacillati</taxon>
        <taxon>Bacillota</taxon>
        <taxon>Bacilli</taxon>
        <taxon>Bacillales</taxon>
        <taxon>Paenibacillaceae</taxon>
        <taxon>Paenibacillus</taxon>
    </lineage>
</organism>
<dbReference type="Proteomes" id="UP001199916">
    <property type="component" value="Unassembled WGS sequence"/>
</dbReference>
<sequence>MKRLQPTVMSKQRMKRSLAVFISTAMLAGSLMGFAGQAEAAQPHSSYWYPNTLLEWSPSTDRDAAFNKGSVKLVQERVKGYKVNPNALEDPKLMALASMYPNTSGVPSQGSEKFNTFTFGYWQYVDSLIMWGGSAGEGLIVPPSADVIDAAHKNGVPVYGTVFFPQREHGGKLQWLRDMLQQREDGSFPTADKLIEAASYYGFDGWFINQETQGATPQDAQLMQQFLKYLQQHKQPGMEIIWYDSMINRGPISWQGALTDNNKMFFQDGSERVSDTMFLDFRWQYSGYAFQNSPSVAQSLNRSPYDLYAGIDVEANGYNGTFNMPALFPGDGKATTSLGIYRPDWAWNSSKTHEEYMEKETTFWSGYEHNPAATPPRPGAGDATKPRTWRGAANYFVDKSVITGPEFITHFNMGNGHLFAVNGEVVRSRDWSNRSLQDILPSWRWIAESEGTGQALQPSFDYENAYYGGSSLKVAGDLRPDSATHVKLYKTNVRVEPTTVVSATYKANDENARVQIGVSFDDAPEQYVYLDPATIELADGTSVTDTVYKNKWVRSTVTLATYADRNIAGISLKFDSPEPIDSLQVNIGELSIRKTYASAPQLGAVNGLVVTEADFRDSIYGDARLKWEALGEEVLYYQVYRVNPDGVSELAGATANNVFYVPEMKRIDKETATTLEVVPINRHYEQGERASVSFEWPGYPQPTADFEADKTLIAPGDTVKFTDKSSEVTESWLWSFPGGQPESSSERNPAVRYDKEGVYEVTLTAKNSEGEDSLTKQLITVTKDAAGGIADLALNKKTDASSFVNSNEAPPFAVDGNDRTKWCAVGDGPHWMTVDLGAVHQVSEFVVKHAQAGGEGEAFNSRAFRIQLSLDGVNWSDAVEVKDNTLGVSKHAISLTKARYAKLIVDKPTQGGDTAARIYGFEVHGLK</sequence>
<dbReference type="InterPro" id="IPR035986">
    <property type="entry name" value="PKD_dom_sf"/>
</dbReference>
<evidence type="ECO:0000259" key="2">
    <source>
        <dbReference type="PROSITE" id="PS50022"/>
    </source>
</evidence>
<dbReference type="PANTHER" id="PTHR13246:SF1">
    <property type="entry name" value="CYTOSOLIC ENDO-BETA-N-ACETYLGLUCOSAMINIDASE"/>
    <property type="match status" value="1"/>
</dbReference>